<organism evidence="1 2">
    <name type="scientific">Streptomyces phaeolivaceus</name>
    <dbReference type="NCBI Taxonomy" id="2653200"/>
    <lineage>
        <taxon>Bacteria</taxon>
        <taxon>Bacillati</taxon>
        <taxon>Actinomycetota</taxon>
        <taxon>Actinomycetes</taxon>
        <taxon>Kitasatosporales</taxon>
        <taxon>Streptomycetaceae</taxon>
        <taxon>Streptomyces</taxon>
    </lineage>
</organism>
<evidence type="ECO:0000313" key="1">
    <source>
        <dbReference type="EMBL" id="QFR00717.1"/>
    </source>
</evidence>
<evidence type="ECO:0000313" key="2">
    <source>
        <dbReference type="Proteomes" id="UP000327294"/>
    </source>
</evidence>
<name>A0A5P8KCI5_9ACTN</name>
<dbReference type="AlphaFoldDB" id="A0A5P8KCI5"/>
<accession>A0A5P8KCI5</accession>
<dbReference type="Proteomes" id="UP000327294">
    <property type="component" value="Chromosome"/>
</dbReference>
<proteinExistence type="predicted"/>
<dbReference type="KEGG" id="sphv:F9278_36170"/>
<gene>
    <name evidence="1" type="ORF">F9278_36170</name>
</gene>
<reference evidence="1 2" key="1">
    <citation type="submission" date="2019-10" db="EMBL/GenBank/DDBJ databases">
        <title>Streptomyces sp. strain GY16 isolated from leaves of Broussonetia papyrifera.</title>
        <authorList>
            <person name="Mo P."/>
        </authorList>
    </citation>
    <scope>NUCLEOTIDE SEQUENCE [LARGE SCALE GENOMIC DNA]</scope>
    <source>
        <strain evidence="1 2">GY16</strain>
    </source>
</reference>
<keyword evidence="2" id="KW-1185">Reference proteome</keyword>
<dbReference type="RefSeq" id="WP_226967098.1">
    <property type="nucleotide sequence ID" value="NZ_CP045096.1"/>
</dbReference>
<protein>
    <submittedName>
        <fullName evidence="1">Uncharacterized protein</fullName>
    </submittedName>
</protein>
<sequence length="67" mass="6709">MAMAAPISMPIYMRLGGGAELQVGDVEVPVSGEGALSLSRTMLAAALRSAADHLDAPPVGEACEASP</sequence>
<dbReference type="EMBL" id="CP045096">
    <property type="protein sequence ID" value="QFR00717.1"/>
    <property type="molecule type" value="Genomic_DNA"/>
</dbReference>